<dbReference type="PRINTS" id="PR00107">
    <property type="entry name" value="PHOSPHOCPHPR"/>
</dbReference>
<dbReference type="PROSITE" id="PS51350">
    <property type="entry name" value="PTS_HPR_DOM"/>
    <property type="match status" value="1"/>
</dbReference>
<dbReference type="InterPro" id="IPR000032">
    <property type="entry name" value="HPr-like"/>
</dbReference>
<dbReference type="PROSITE" id="PS00589">
    <property type="entry name" value="PTS_HPR_SER"/>
    <property type="match status" value="1"/>
</dbReference>
<gene>
    <name evidence="5" type="ORF">SY83_07370</name>
</gene>
<reference evidence="5 6" key="1">
    <citation type="submission" date="2015-01" db="EMBL/GenBank/DDBJ databases">
        <title>Paenibacillus swuensis/DY6/whole genome sequencing.</title>
        <authorList>
            <person name="Kim M.K."/>
            <person name="Srinivasan S."/>
            <person name="Lee J.-J."/>
        </authorList>
    </citation>
    <scope>NUCLEOTIDE SEQUENCE [LARGE SCALE GENOMIC DNA]</scope>
    <source>
        <strain evidence="5 6">DY6</strain>
    </source>
</reference>
<dbReference type="Pfam" id="PF00381">
    <property type="entry name" value="PTS-HPr"/>
    <property type="match status" value="1"/>
</dbReference>
<keyword evidence="3" id="KW-0598">Phosphotransferase system</keyword>
<feature type="domain" description="HPr" evidence="4">
    <location>
        <begin position="1"/>
        <end position="87"/>
    </location>
</feature>
<dbReference type="InterPro" id="IPR035895">
    <property type="entry name" value="HPr-like_sf"/>
</dbReference>
<keyword evidence="6" id="KW-1185">Reference proteome</keyword>
<dbReference type="InterPro" id="IPR002114">
    <property type="entry name" value="PTS_HPr_Ser_P_site"/>
</dbReference>
<dbReference type="NCBIfam" id="TIGR01003">
    <property type="entry name" value="PTS_HPr_family"/>
    <property type="match status" value="1"/>
</dbReference>
<name>A0A172TGE9_9BACL</name>
<evidence type="ECO:0000256" key="3">
    <source>
        <dbReference type="ARBA" id="ARBA00022683"/>
    </source>
</evidence>
<evidence type="ECO:0000313" key="6">
    <source>
        <dbReference type="Proteomes" id="UP000076927"/>
    </source>
</evidence>
<organism evidence="5 6">
    <name type="scientific">Paenibacillus swuensis</name>
    <dbReference type="NCBI Taxonomy" id="1178515"/>
    <lineage>
        <taxon>Bacteria</taxon>
        <taxon>Bacillati</taxon>
        <taxon>Bacillota</taxon>
        <taxon>Bacilli</taxon>
        <taxon>Bacillales</taxon>
        <taxon>Paenibacillaceae</taxon>
        <taxon>Paenibacillus</taxon>
    </lineage>
</organism>
<dbReference type="GO" id="GO:0005737">
    <property type="term" value="C:cytoplasm"/>
    <property type="evidence" value="ECO:0007669"/>
    <property type="project" value="UniProtKB-SubCell"/>
</dbReference>
<dbReference type="SUPFAM" id="SSF55594">
    <property type="entry name" value="HPr-like"/>
    <property type="match status" value="1"/>
</dbReference>
<dbReference type="OrthoDB" id="9809047at2"/>
<dbReference type="NCBIfam" id="NF010352">
    <property type="entry name" value="PRK13780.1"/>
    <property type="match status" value="1"/>
</dbReference>
<dbReference type="RefSeq" id="WP_068605594.1">
    <property type="nucleotide sequence ID" value="NZ_CP011388.1"/>
</dbReference>
<evidence type="ECO:0000259" key="4">
    <source>
        <dbReference type="PROSITE" id="PS51350"/>
    </source>
</evidence>
<dbReference type="PATRIC" id="fig|1178515.4.peg.1473"/>
<accession>A0A172TGE9</accession>
<dbReference type="AlphaFoldDB" id="A0A172TGE9"/>
<keyword evidence="2" id="KW-0963">Cytoplasm</keyword>
<dbReference type="Gene3D" id="3.30.1340.10">
    <property type="entry name" value="HPr-like"/>
    <property type="match status" value="1"/>
</dbReference>
<sequence length="87" mass="9210">MEKTFTVTNEDGFHARPATALVNTAKKFNADVSLAYNGKTVSMKSFLGVVKLGIQKGAVITFIAEGEQAAEAIEGLSETMTKEGLGE</sequence>
<evidence type="ECO:0000313" key="5">
    <source>
        <dbReference type="EMBL" id="ANE46129.1"/>
    </source>
</evidence>
<proteinExistence type="predicted"/>
<dbReference type="STRING" id="1178515.SY83_07370"/>
<dbReference type="PANTHER" id="PTHR33705:SF2">
    <property type="entry name" value="PHOSPHOCARRIER PROTEIN NPR"/>
    <property type="match status" value="1"/>
</dbReference>
<dbReference type="GO" id="GO:0009401">
    <property type="term" value="P:phosphoenolpyruvate-dependent sugar phosphotransferase system"/>
    <property type="evidence" value="ECO:0007669"/>
    <property type="project" value="UniProtKB-KW"/>
</dbReference>
<evidence type="ECO:0000256" key="2">
    <source>
        <dbReference type="ARBA" id="ARBA00022490"/>
    </source>
</evidence>
<evidence type="ECO:0000256" key="1">
    <source>
        <dbReference type="ARBA" id="ARBA00004496"/>
    </source>
</evidence>
<dbReference type="InterPro" id="IPR050399">
    <property type="entry name" value="HPr"/>
</dbReference>
<dbReference type="PANTHER" id="PTHR33705">
    <property type="entry name" value="PHOSPHOCARRIER PROTEIN HPR"/>
    <property type="match status" value="1"/>
</dbReference>
<dbReference type="Proteomes" id="UP000076927">
    <property type="component" value="Chromosome"/>
</dbReference>
<protein>
    <recommendedName>
        <fullName evidence="4">HPr domain-containing protein</fullName>
    </recommendedName>
</protein>
<dbReference type="EMBL" id="CP011388">
    <property type="protein sequence ID" value="ANE46129.1"/>
    <property type="molecule type" value="Genomic_DNA"/>
</dbReference>
<dbReference type="KEGG" id="pswu:SY83_07370"/>
<comment type="subcellular location">
    <subcellularLocation>
        <location evidence="1">Cytoplasm</location>
    </subcellularLocation>
</comment>